<evidence type="ECO:0000256" key="1">
    <source>
        <dbReference type="SAM" id="SignalP"/>
    </source>
</evidence>
<feature type="signal peptide" evidence="1">
    <location>
        <begin position="1"/>
        <end position="25"/>
    </location>
</feature>
<dbReference type="OrthoDB" id="1004348at2"/>
<proteinExistence type="predicted"/>
<sequence>MKLNYLYFTKALLVVAFLLVGCSNSDDDTVAYNTATVDHWGFDFSEGIGFNVNSTNPQNSDGETISWHPKSSTKNQNTISIWWRTKNSPNETKDMGTVPLETITQAPTTWDGSPNIPPLKIGNSYVAKCLDGYVKFEVLSFPTSDDWAVEVKYYFSTSATFND</sequence>
<dbReference type="Proteomes" id="UP000245670">
    <property type="component" value="Unassembled WGS sequence"/>
</dbReference>
<reference evidence="2 3" key="1">
    <citation type="submission" date="2018-05" db="EMBL/GenBank/DDBJ databases">
        <title>Polaribacter aquimarinus sp. nov., isolated from sediment in a sediment of sea.</title>
        <authorList>
            <person name="Lu D."/>
        </authorList>
    </citation>
    <scope>NUCLEOTIDE SEQUENCE [LARGE SCALE GENOMIC DNA]</scope>
    <source>
        <strain evidence="2 3">ZY113</strain>
    </source>
</reference>
<protein>
    <recommendedName>
        <fullName evidence="4">Lipoprotein</fullName>
    </recommendedName>
</protein>
<evidence type="ECO:0008006" key="4">
    <source>
        <dbReference type="Google" id="ProtNLM"/>
    </source>
</evidence>
<comment type="caution">
    <text evidence="2">The sequence shown here is derived from an EMBL/GenBank/DDBJ whole genome shotgun (WGS) entry which is preliminary data.</text>
</comment>
<name>A0A2U2JBB7_9FLAO</name>
<dbReference type="AlphaFoldDB" id="A0A2U2JBB7"/>
<evidence type="ECO:0000313" key="2">
    <source>
        <dbReference type="EMBL" id="PWG05624.1"/>
    </source>
</evidence>
<dbReference type="PROSITE" id="PS51257">
    <property type="entry name" value="PROKAR_LIPOPROTEIN"/>
    <property type="match status" value="1"/>
</dbReference>
<dbReference type="EMBL" id="QFFG01000002">
    <property type="protein sequence ID" value="PWG05624.1"/>
    <property type="molecule type" value="Genomic_DNA"/>
</dbReference>
<organism evidence="2 3">
    <name type="scientific">Polaribacter aquimarinus</name>
    <dbReference type="NCBI Taxonomy" id="2100726"/>
    <lineage>
        <taxon>Bacteria</taxon>
        <taxon>Pseudomonadati</taxon>
        <taxon>Bacteroidota</taxon>
        <taxon>Flavobacteriia</taxon>
        <taxon>Flavobacteriales</taxon>
        <taxon>Flavobacteriaceae</taxon>
    </lineage>
</organism>
<evidence type="ECO:0000313" key="3">
    <source>
        <dbReference type="Proteomes" id="UP000245670"/>
    </source>
</evidence>
<keyword evidence="1" id="KW-0732">Signal</keyword>
<dbReference type="RefSeq" id="WP_109403958.1">
    <property type="nucleotide sequence ID" value="NZ_QFFG01000002.1"/>
</dbReference>
<accession>A0A2U2JBB7</accession>
<gene>
    <name evidence="2" type="ORF">DIS07_04045</name>
</gene>
<keyword evidence="3" id="KW-1185">Reference proteome</keyword>
<feature type="chain" id="PRO_5015712840" description="Lipoprotein" evidence="1">
    <location>
        <begin position="26"/>
        <end position="163"/>
    </location>
</feature>